<evidence type="ECO:0008006" key="4">
    <source>
        <dbReference type="Google" id="ProtNLM"/>
    </source>
</evidence>
<accession>A0A918CXX3</accession>
<dbReference type="AlphaFoldDB" id="A0A918CXX3"/>
<dbReference type="InterPro" id="IPR010064">
    <property type="entry name" value="HK97-gp10_tail"/>
</dbReference>
<reference evidence="2" key="2">
    <citation type="submission" date="2020-09" db="EMBL/GenBank/DDBJ databases">
        <authorList>
            <person name="Sun Q."/>
            <person name="Zhou Y."/>
        </authorList>
    </citation>
    <scope>NUCLEOTIDE SEQUENCE</scope>
    <source>
        <strain evidence="2">CGMCC 4.7110</strain>
    </source>
</reference>
<comment type="caution">
    <text evidence="2">The sequence shown here is derived from an EMBL/GenBank/DDBJ whole genome shotgun (WGS) entry which is preliminary data.</text>
</comment>
<feature type="region of interest" description="Disordered" evidence="1">
    <location>
        <begin position="41"/>
        <end position="60"/>
    </location>
</feature>
<name>A0A918CXX3_9ACTN</name>
<dbReference type="NCBIfam" id="TIGR01725">
    <property type="entry name" value="phge_HK97_gp10"/>
    <property type="match status" value="1"/>
</dbReference>
<reference evidence="2" key="1">
    <citation type="journal article" date="2014" name="Int. J. Syst. Evol. Microbiol.">
        <title>Complete genome sequence of Corynebacterium casei LMG S-19264T (=DSM 44701T), isolated from a smear-ripened cheese.</title>
        <authorList>
            <consortium name="US DOE Joint Genome Institute (JGI-PGF)"/>
            <person name="Walter F."/>
            <person name="Albersmeier A."/>
            <person name="Kalinowski J."/>
            <person name="Ruckert C."/>
        </authorList>
    </citation>
    <scope>NUCLEOTIDE SEQUENCE</scope>
    <source>
        <strain evidence="2">CGMCC 4.7110</strain>
    </source>
</reference>
<dbReference type="Pfam" id="PF04883">
    <property type="entry name" value="HK97-gp10_like"/>
    <property type="match status" value="1"/>
</dbReference>
<sequence length="132" mass="15125">MARRSGGIHVRIDGMARLRERLADLEPRLIEALQKAVRESAEAVQGETERTVPVDHSGRDTHHLKDGVTIRYAENKLSADIGWFDPDDYYARFVEHGTVRTPPQPSLGPALELERRRYVARLTEEVRAVLRW</sequence>
<proteinExistence type="predicted"/>
<organism evidence="2 3">
    <name type="scientific">Streptomyces fuscichromogenes</name>
    <dbReference type="NCBI Taxonomy" id="1324013"/>
    <lineage>
        <taxon>Bacteria</taxon>
        <taxon>Bacillati</taxon>
        <taxon>Actinomycetota</taxon>
        <taxon>Actinomycetes</taxon>
        <taxon>Kitasatosporales</taxon>
        <taxon>Streptomycetaceae</taxon>
        <taxon>Streptomyces</taxon>
    </lineage>
</organism>
<dbReference type="EMBL" id="BMML01000058">
    <property type="protein sequence ID" value="GGN46778.1"/>
    <property type="molecule type" value="Genomic_DNA"/>
</dbReference>
<evidence type="ECO:0000256" key="1">
    <source>
        <dbReference type="SAM" id="MobiDB-lite"/>
    </source>
</evidence>
<keyword evidence="3" id="KW-1185">Reference proteome</keyword>
<dbReference type="RefSeq" id="WP_189269658.1">
    <property type="nucleotide sequence ID" value="NZ_BMML01000058.1"/>
</dbReference>
<dbReference type="Proteomes" id="UP000653411">
    <property type="component" value="Unassembled WGS sequence"/>
</dbReference>
<gene>
    <name evidence="2" type="ORF">GCM10011578_099900</name>
</gene>
<evidence type="ECO:0000313" key="3">
    <source>
        <dbReference type="Proteomes" id="UP000653411"/>
    </source>
</evidence>
<evidence type="ECO:0000313" key="2">
    <source>
        <dbReference type="EMBL" id="GGN46778.1"/>
    </source>
</evidence>
<protein>
    <recommendedName>
        <fullName evidence="4">HK97 gp10 family phage protein</fullName>
    </recommendedName>
</protein>